<dbReference type="InterPro" id="IPR006407">
    <property type="entry name" value="GlgB"/>
</dbReference>
<dbReference type="InterPro" id="IPR004193">
    <property type="entry name" value="Glyco_hydro_13_N"/>
</dbReference>
<keyword evidence="5 10" id="KW-0321">Glycogen metabolism</keyword>
<name>A0A0D1KXQ3_BACIU</name>
<dbReference type="Gene3D" id="2.60.40.10">
    <property type="entry name" value="Immunoglobulins"/>
    <property type="match status" value="1"/>
</dbReference>
<dbReference type="InterPro" id="IPR013780">
    <property type="entry name" value="Glyco_hydro_b"/>
</dbReference>
<dbReference type="InterPro" id="IPR006048">
    <property type="entry name" value="A-amylase/branching_C"/>
</dbReference>
<dbReference type="SUPFAM" id="SSF51011">
    <property type="entry name" value="Glycosyl hydrolase domain"/>
    <property type="match status" value="1"/>
</dbReference>
<gene>
    <name evidence="10" type="primary">glgB</name>
    <name evidence="13" type="ORF">SC09_Contig17orf00812</name>
</gene>
<organism evidence="13 14">
    <name type="scientific">Bacillus subtilis</name>
    <dbReference type="NCBI Taxonomy" id="1423"/>
    <lineage>
        <taxon>Bacteria</taxon>
        <taxon>Bacillati</taxon>
        <taxon>Bacillota</taxon>
        <taxon>Bacilli</taxon>
        <taxon>Bacillales</taxon>
        <taxon>Bacillaceae</taxon>
        <taxon>Bacillus</taxon>
    </lineage>
</organism>
<evidence type="ECO:0000313" key="14">
    <source>
        <dbReference type="Proteomes" id="UP000032247"/>
    </source>
</evidence>
<dbReference type="NCBIfam" id="TIGR01515">
    <property type="entry name" value="branching_enzym"/>
    <property type="match status" value="1"/>
</dbReference>
<evidence type="ECO:0000256" key="7">
    <source>
        <dbReference type="ARBA" id="ARBA00022679"/>
    </source>
</evidence>
<dbReference type="HAMAP" id="MF_00685">
    <property type="entry name" value="GlgB"/>
    <property type="match status" value="1"/>
</dbReference>
<evidence type="ECO:0000256" key="6">
    <source>
        <dbReference type="ARBA" id="ARBA00022676"/>
    </source>
</evidence>
<proteinExistence type="inferred from homology"/>
<evidence type="ECO:0000256" key="9">
    <source>
        <dbReference type="ARBA" id="ARBA00023277"/>
    </source>
</evidence>
<keyword evidence="9 10" id="KW-0119">Carbohydrate metabolism</keyword>
<evidence type="ECO:0000313" key="13">
    <source>
        <dbReference type="EMBL" id="KIU13530.1"/>
    </source>
</evidence>
<accession>A0A0D1KXQ3</accession>
<dbReference type="Pfam" id="PF02806">
    <property type="entry name" value="Alpha-amylase_C"/>
    <property type="match status" value="1"/>
</dbReference>
<dbReference type="InterPro" id="IPR006047">
    <property type="entry name" value="GH13_cat_dom"/>
</dbReference>
<dbReference type="EC" id="2.4.1.18" evidence="10"/>
<dbReference type="GO" id="GO:0043169">
    <property type="term" value="F:cation binding"/>
    <property type="evidence" value="ECO:0007669"/>
    <property type="project" value="InterPro"/>
</dbReference>
<dbReference type="GO" id="GO:0004553">
    <property type="term" value="F:hydrolase activity, hydrolyzing O-glycosyl compounds"/>
    <property type="evidence" value="ECO:0007669"/>
    <property type="project" value="InterPro"/>
</dbReference>
<dbReference type="Gene3D" id="2.60.40.1180">
    <property type="entry name" value="Golgi alpha-mannosidase II"/>
    <property type="match status" value="1"/>
</dbReference>
<dbReference type="SMART" id="SM00642">
    <property type="entry name" value="Aamy"/>
    <property type="match status" value="1"/>
</dbReference>
<dbReference type="InterPro" id="IPR044143">
    <property type="entry name" value="GlgB_N_E_set_prok"/>
</dbReference>
<keyword evidence="7 10" id="KW-0808">Transferase</keyword>
<dbReference type="Gene3D" id="3.20.20.80">
    <property type="entry name" value="Glycosidases"/>
    <property type="match status" value="1"/>
</dbReference>
<dbReference type="PIRSF" id="PIRSF000463">
    <property type="entry name" value="GlgB"/>
    <property type="match status" value="1"/>
</dbReference>
<dbReference type="GO" id="GO:0005829">
    <property type="term" value="C:cytosol"/>
    <property type="evidence" value="ECO:0007669"/>
    <property type="project" value="TreeGrafter"/>
</dbReference>
<comment type="similarity">
    <text evidence="4 10">Belongs to the glycosyl hydrolase 13 family. GlgB subfamily.</text>
</comment>
<sequence>MAAASPTAHDVYLFHEGSLFKSYQLFGSHYRELNGKSGYEFCVWAPHASEVRVAGDFNSWSGEEHVMHRVNDNGIWTLFIPGIGEKERYKYEIVTNNGEIRLKADPYAIYSEVRPNTASLTYDLEGYSWQDQKWQKKQKAKTLYEKPVFIYELHLGSWKKHSDGRHYSYKELSQTLIPYIKEQGFTHIELLPVYEHPYDRSWGYQGTGYYSPTSRFGTPHDLMKFVDECHQQNIGVILDWVPGHFCKDAHGLYMFDGEPLYEYKEERVRENWLWGTANFDLGKPEVHSFLISNALYWAEFYHIDGFRVDAVANILYWPNQDERHTNPYAVEFLKKLNQTMREAYPHVMMIAEDSTEWPQVTGAVEEGGLGFHYKWNMGWMNDVLKYMETPPDERRHCHQLISFSLLYAFSEHFVLPFSHDEVVYGKKSLLNKMPGDYWQKFAQYRLLLGYMTVHPGKKLIFMGSEFAQFDEWKDTEQLDWFLDSFPMHQKASVFTQDLLRFYQKSKILYEHDHRAQSFEWIDVHNDEQSIFSFIRYGKKHGEALVIICNFTPVVYHQYDVGVPFFTQYIEVLNSDSETYGGSGQINKKPLSAKKGALHHKPCYITMTIPPYGISILRAVKKRGEIKR</sequence>
<dbReference type="UniPathway" id="UPA00164"/>
<protein>
    <recommendedName>
        <fullName evidence="10">1,4-alpha-glucan branching enzyme GlgB</fullName>
        <ecNumber evidence="10">2.4.1.18</ecNumber>
    </recommendedName>
    <alternativeName>
        <fullName evidence="10">1,4-alpha-D-glucan:1,4-alpha-D-glucan 6-glucosyl-transferase</fullName>
    </alternativeName>
    <alternativeName>
        <fullName evidence="10">Alpha-(1-&gt;4)-glucan branching enzyme</fullName>
    </alternativeName>
    <alternativeName>
        <fullName evidence="10">Glycogen branching enzyme</fullName>
        <shortName evidence="10">BE</shortName>
    </alternativeName>
</protein>
<dbReference type="AlphaFoldDB" id="A0A0D1KXQ3"/>
<dbReference type="PATRIC" id="fig|1423.173.peg.649"/>
<dbReference type="GO" id="GO:0005978">
    <property type="term" value="P:glycogen biosynthetic process"/>
    <property type="evidence" value="ECO:0007669"/>
    <property type="project" value="UniProtKB-UniRule"/>
</dbReference>
<comment type="pathway">
    <text evidence="3 10">Glycan biosynthesis; glycogen biosynthesis.</text>
</comment>
<dbReference type="PANTHER" id="PTHR43651">
    <property type="entry name" value="1,4-ALPHA-GLUCAN-BRANCHING ENZYME"/>
    <property type="match status" value="1"/>
</dbReference>
<dbReference type="FunFam" id="2.60.40.1180:FF:000002">
    <property type="entry name" value="1,4-alpha-glucan branching enzyme GlgB"/>
    <property type="match status" value="1"/>
</dbReference>
<evidence type="ECO:0000256" key="3">
    <source>
        <dbReference type="ARBA" id="ARBA00004964"/>
    </source>
</evidence>
<comment type="subunit">
    <text evidence="10">Monomer.</text>
</comment>
<evidence type="ECO:0000256" key="11">
    <source>
        <dbReference type="PIRSR" id="PIRSR000463-1"/>
    </source>
</evidence>
<dbReference type="Pfam" id="PF02922">
    <property type="entry name" value="CBM_48"/>
    <property type="match status" value="1"/>
</dbReference>
<dbReference type="STRING" id="483913.AN935_15475"/>
<dbReference type="Pfam" id="PF00128">
    <property type="entry name" value="Alpha-amylase"/>
    <property type="match status" value="1"/>
</dbReference>
<evidence type="ECO:0000256" key="8">
    <source>
        <dbReference type="ARBA" id="ARBA00023056"/>
    </source>
</evidence>
<dbReference type="EMBL" id="JXBC01000001">
    <property type="protein sequence ID" value="KIU13530.1"/>
    <property type="molecule type" value="Genomic_DNA"/>
</dbReference>
<feature type="active site" description="Proton donor" evidence="10 11">
    <location>
        <position position="352"/>
    </location>
</feature>
<evidence type="ECO:0000256" key="2">
    <source>
        <dbReference type="ARBA" id="ARBA00002953"/>
    </source>
</evidence>
<dbReference type="InterPro" id="IPR037439">
    <property type="entry name" value="Branching_enzy"/>
</dbReference>
<dbReference type="PANTHER" id="PTHR43651:SF3">
    <property type="entry name" value="1,4-ALPHA-GLUCAN-BRANCHING ENZYME"/>
    <property type="match status" value="1"/>
</dbReference>
<feature type="domain" description="Glycosyl hydrolase family 13 catalytic" evidence="12">
    <location>
        <begin position="149"/>
        <end position="511"/>
    </location>
</feature>
<reference evidence="13 14" key="1">
    <citation type="submission" date="2014-12" db="EMBL/GenBank/DDBJ databases">
        <title>Comparative genome analysis of Bacillus coagulans HM-08, Clostridium butyricum HM-68, Bacillus subtilis HM-66 and Bacillus licheniformis BL-09.</title>
        <authorList>
            <person name="Zhang H."/>
        </authorList>
    </citation>
    <scope>NUCLEOTIDE SEQUENCE [LARGE SCALE GENOMIC DNA]</scope>
    <source>
        <strain evidence="13 14">HM-66</strain>
    </source>
</reference>
<evidence type="ECO:0000256" key="5">
    <source>
        <dbReference type="ARBA" id="ARBA00022600"/>
    </source>
</evidence>
<dbReference type="CDD" id="cd11322">
    <property type="entry name" value="AmyAc_Glg_BE"/>
    <property type="match status" value="1"/>
</dbReference>
<evidence type="ECO:0000256" key="4">
    <source>
        <dbReference type="ARBA" id="ARBA00009000"/>
    </source>
</evidence>
<keyword evidence="8 10" id="KW-0320">Glycogen biosynthesis</keyword>
<dbReference type="InterPro" id="IPR014756">
    <property type="entry name" value="Ig_E-set"/>
</dbReference>
<dbReference type="GO" id="GO:0003844">
    <property type="term" value="F:1,4-alpha-glucan branching enzyme activity"/>
    <property type="evidence" value="ECO:0007669"/>
    <property type="project" value="UniProtKB-UniRule"/>
</dbReference>
<evidence type="ECO:0000256" key="10">
    <source>
        <dbReference type="HAMAP-Rule" id="MF_00685"/>
    </source>
</evidence>
<dbReference type="InterPro" id="IPR017853">
    <property type="entry name" value="GH"/>
</dbReference>
<dbReference type="CDD" id="cd02855">
    <property type="entry name" value="E_set_GBE_prok_N"/>
    <property type="match status" value="1"/>
</dbReference>
<dbReference type="FunFam" id="3.20.20.80:FF:000003">
    <property type="entry name" value="1,4-alpha-glucan branching enzyme GlgB"/>
    <property type="match status" value="1"/>
</dbReference>
<dbReference type="InterPro" id="IPR013783">
    <property type="entry name" value="Ig-like_fold"/>
</dbReference>
<comment type="catalytic activity">
    <reaction evidence="1 10">
        <text>Transfers a segment of a (1-&gt;4)-alpha-D-glucan chain to a primary hydroxy group in a similar glucan chain.</text>
        <dbReference type="EC" id="2.4.1.18"/>
    </reaction>
</comment>
<comment type="function">
    <text evidence="2 10">Catalyzes the formation of the alpha-1,6-glucosidic linkages in glycogen by scission of a 1,4-alpha-linked oligosaccharide from growing alpha-1,4-glucan chains and the subsequent attachment of the oligosaccharide to the alpha-1,6 position.</text>
</comment>
<evidence type="ECO:0000259" key="12">
    <source>
        <dbReference type="SMART" id="SM00642"/>
    </source>
</evidence>
<comment type="caution">
    <text evidence="13">The sequence shown here is derived from an EMBL/GenBank/DDBJ whole genome shotgun (WGS) entry which is preliminary data.</text>
</comment>
<evidence type="ECO:0000256" key="1">
    <source>
        <dbReference type="ARBA" id="ARBA00000826"/>
    </source>
</evidence>
<dbReference type="FunFam" id="2.60.40.10:FF:000169">
    <property type="entry name" value="1,4-alpha-glucan branching enzyme GlgB"/>
    <property type="match status" value="1"/>
</dbReference>
<feature type="active site" description="Nucleophile" evidence="10 11">
    <location>
        <position position="309"/>
    </location>
</feature>
<dbReference type="NCBIfam" id="NF008967">
    <property type="entry name" value="PRK12313.1"/>
    <property type="match status" value="1"/>
</dbReference>
<dbReference type="SUPFAM" id="SSF81296">
    <property type="entry name" value="E set domains"/>
    <property type="match status" value="1"/>
</dbReference>
<dbReference type="NCBIfam" id="NF003811">
    <property type="entry name" value="PRK05402.1"/>
    <property type="match status" value="1"/>
</dbReference>
<keyword evidence="6 10" id="KW-0328">Glycosyltransferase</keyword>
<dbReference type="Proteomes" id="UP000032247">
    <property type="component" value="Unassembled WGS sequence"/>
</dbReference>
<dbReference type="SUPFAM" id="SSF51445">
    <property type="entry name" value="(Trans)glycosidases"/>
    <property type="match status" value="1"/>
</dbReference>